<evidence type="ECO:0000313" key="5">
    <source>
        <dbReference type="Proteomes" id="UP000092993"/>
    </source>
</evidence>
<proteinExistence type="predicted"/>
<evidence type="ECO:0000259" key="3">
    <source>
        <dbReference type="Pfam" id="PF08546"/>
    </source>
</evidence>
<dbReference type="Proteomes" id="UP000092993">
    <property type="component" value="Unassembled WGS sequence"/>
</dbReference>
<gene>
    <name evidence="4" type="ORF">A0H81_11213</name>
</gene>
<keyword evidence="5" id="KW-1185">Reference proteome</keyword>
<dbReference type="InterPro" id="IPR013332">
    <property type="entry name" value="KPR_N"/>
</dbReference>
<accession>A0A1C7LYE3</accession>
<dbReference type="PANTHER" id="PTHR21708">
    <property type="entry name" value="PROBABLE 2-DEHYDROPANTOATE 2-REDUCTASE"/>
    <property type="match status" value="1"/>
</dbReference>
<evidence type="ECO:0000256" key="1">
    <source>
        <dbReference type="SAM" id="MobiDB-lite"/>
    </source>
</evidence>
<dbReference type="InterPro" id="IPR013328">
    <property type="entry name" value="6PGD_dom2"/>
</dbReference>
<dbReference type="EMBL" id="LUGG01000019">
    <property type="protein sequence ID" value="OBZ69049.1"/>
    <property type="molecule type" value="Genomic_DNA"/>
</dbReference>
<dbReference type="GO" id="GO:0005737">
    <property type="term" value="C:cytoplasm"/>
    <property type="evidence" value="ECO:0007669"/>
    <property type="project" value="TreeGrafter"/>
</dbReference>
<evidence type="ECO:0000313" key="4">
    <source>
        <dbReference type="EMBL" id="OBZ69049.1"/>
    </source>
</evidence>
<feature type="compositionally biased region" description="Basic residues" evidence="1">
    <location>
        <begin position="276"/>
        <end position="288"/>
    </location>
</feature>
<comment type="caution">
    <text evidence="4">The sequence shown here is derived from an EMBL/GenBank/DDBJ whole genome shotgun (WGS) entry which is preliminary data.</text>
</comment>
<organism evidence="4 5">
    <name type="scientific">Grifola frondosa</name>
    <name type="common">Maitake</name>
    <name type="synonym">Polyporus frondosus</name>
    <dbReference type="NCBI Taxonomy" id="5627"/>
    <lineage>
        <taxon>Eukaryota</taxon>
        <taxon>Fungi</taxon>
        <taxon>Dikarya</taxon>
        <taxon>Basidiomycota</taxon>
        <taxon>Agaricomycotina</taxon>
        <taxon>Agaricomycetes</taxon>
        <taxon>Polyporales</taxon>
        <taxon>Grifolaceae</taxon>
        <taxon>Grifola</taxon>
    </lineage>
</organism>
<dbReference type="PANTHER" id="PTHR21708:SF43">
    <property type="entry name" value="KETOPANTOATE REDUCTASE C-TERMINAL DOMAIN-CONTAINING PROTEIN"/>
    <property type="match status" value="1"/>
</dbReference>
<dbReference type="STRING" id="5627.A0A1C7LYE3"/>
<evidence type="ECO:0008006" key="6">
    <source>
        <dbReference type="Google" id="ProtNLM"/>
    </source>
</evidence>
<dbReference type="Gene3D" id="1.10.1040.10">
    <property type="entry name" value="N-(1-d-carboxylethyl)-l-norvaline Dehydrogenase, domain 2"/>
    <property type="match status" value="1"/>
</dbReference>
<dbReference type="AlphaFoldDB" id="A0A1C7LYE3"/>
<sequence>MAEAEIVDICVVGFGGVSCAPMFGLVLTLETSPVAAIGAIYALALDRSQRVRITAVCRSNYDIVREHGIDFVSDGFGTHSAWKPYRVVRTVADAADRSYAYVVCAFKCLPDITTTPALLAPLLTPLLANEFVLLQNGIGIEDDLLAALPVPVPVLSGCAWVDATTVDGGRKVTQFGNERLVIGAHHPPSSSPAPARAALDNFCALLRAGGAAPEATDDIDAARWRKVLWNASFSTICTLTRADVGAVLATPSARAALADIMEEVLRVAAAALRMPPRRRSAGGHHRAREPRVGVPPVDARRPRGAPPHGGRGDRGRRAAARARARRADAALGSGVCGAGGDAERAVAGAARGMRTAGQIPA</sequence>
<dbReference type="InterPro" id="IPR051402">
    <property type="entry name" value="KPR-Related"/>
</dbReference>
<dbReference type="Gene3D" id="3.40.50.720">
    <property type="entry name" value="NAD(P)-binding Rossmann-like Domain"/>
    <property type="match status" value="1"/>
</dbReference>
<evidence type="ECO:0000259" key="2">
    <source>
        <dbReference type="Pfam" id="PF02558"/>
    </source>
</evidence>
<feature type="region of interest" description="Disordered" evidence="1">
    <location>
        <begin position="276"/>
        <end position="361"/>
    </location>
</feature>
<reference evidence="4 5" key="1">
    <citation type="submission" date="2016-03" db="EMBL/GenBank/DDBJ databases">
        <title>Whole genome sequencing of Grifola frondosa 9006-11.</title>
        <authorList>
            <person name="Min B."/>
            <person name="Park H."/>
            <person name="Kim J.-G."/>
            <person name="Cho H."/>
            <person name="Oh Y.-L."/>
            <person name="Kong W.-S."/>
            <person name="Choi I.-G."/>
        </authorList>
    </citation>
    <scope>NUCLEOTIDE SEQUENCE [LARGE SCALE GENOMIC DNA]</scope>
    <source>
        <strain evidence="4 5">9006-11</strain>
    </source>
</reference>
<name>A0A1C7LYE3_GRIFR</name>
<dbReference type="InterPro" id="IPR013752">
    <property type="entry name" value="KPA_reductase"/>
</dbReference>
<dbReference type="InterPro" id="IPR008927">
    <property type="entry name" value="6-PGluconate_DH-like_C_sf"/>
</dbReference>
<dbReference type="SUPFAM" id="SSF48179">
    <property type="entry name" value="6-phosphogluconate dehydrogenase C-terminal domain-like"/>
    <property type="match status" value="1"/>
</dbReference>
<feature type="domain" description="Ketopantoate reductase C-terminal" evidence="3">
    <location>
        <begin position="218"/>
        <end position="271"/>
    </location>
</feature>
<dbReference type="Pfam" id="PF08546">
    <property type="entry name" value="ApbA_C"/>
    <property type="match status" value="1"/>
</dbReference>
<dbReference type="OMA" id="LWNASWG"/>
<protein>
    <recommendedName>
        <fullName evidence="6">2-dehydropantoate 2-reductase</fullName>
    </recommendedName>
</protein>
<feature type="domain" description="Ketopantoate reductase N-terminal" evidence="2">
    <location>
        <begin position="36"/>
        <end position="185"/>
    </location>
</feature>
<dbReference type="OrthoDB" id="3609at2759"/>
<dbReference type="Pfam" id="PF02558">
    <property type="entry name" value="ApbA"/>
    <property type="match status" value="1"/>
</dbReference>